<protein>
    <submittedName>
        <fullName evidence="1">Uncharacterized protein</fullName>
    </submittedName>
</protein>
<keyword evidence="2" id="KW-1185">Reference proteome</keyword>
<gene>
    <name evidence="1" type="ORF">NM208_g7150</name>
</gene>
<evidence type="ECO:0000313" key="1">
    <source>
        <dbReference type="EMBL" id="KAJ3535378.1"/>
    </source>
</evidence>
<dbReference type="Proteomes" id="UP001148629">
    <property type="component" value="Unassembled WGS sequence"/>
</dbReference>
<evidence type="ECO:0000313" key="2">
    <source>
        <dbReference type="Proteomes" id="UP001148629"/>
    </source>
</evidence>
<dbReference type="EMBL" id="JANRMS010000715">
    <property type="protein sequence ID" value="KAJ3535378.1"/>
    <property type="molecule type" value="Genomic_DNA"/>
</dbReference>
<comment type="caution">
    <text evidence="1">The sequence shown here is derived from an EMBL/GenBank/DDBJ whole genome shotgun (WGS) entry which is preliminary data.</text>
</comment>
<accession>A0ACC1SAA3</accession>
<reference evidence="1" key="1">
    <citation type="submission" date="2022-08" db="EMBL/GenBank/DDBJ databases">
        <title>Genome Sequence of Fusarium decemcellulare.</title>
        <authorList>
            <person name="Buettner E."/>
        </authorList>
    </citation>
    <scope>NUCLEOTIDE SEQUENCE</scope>
    <source>
        <strain evidence="1">Babe19</strain>
    </source>
</reference>
<sequence>MDIIDSALDPIKAVVWGERAFASLGAPVVCDYENYMLIVDDADLEAATQRLRSAGFRDCSWSYGSREPEFYQGKIKENIYRAITKEYSNLDKYATKFFLPLPDESSEKVVLLPSSYAHIHASDDMLTRDGNLLWPDGPLLLKSLVQTAVREPIEGKWKSDLEMWAISYVYGELMVDDDVMDSCQDEAAKNWFNDNIRRFNGGIDRVTFTKRVGRLGYDESLAGREFSEPRNKVEQEDNKEVQEGNKEDDGQDGQQE</sequence>
<proteinExistence type="predicted"/>
<name>A0ACC1SAA3_9HYPO</name>
<organism evidence="1 2">
    <name type="scientific">Fusarium decemcellulare</name>
    <dbReference type="NCBI Taxonomy" id="57161"/>
    <lineage>
        <taxon>Eukaryota</taxon>
        <taxon>Fungi</taxon>
        <taxon>Dikarya</taxon>
        <taxon>Ascomycota</taxon>
        <taxon>Pezizomycotina</taxon>
        <taxon>Sordariomycetes</taxon>
        <taxon>Hypocreomycetidae</taxon>
        <taxon>Hypocreales</taxon>
        <taxon>Nectriaceae</taxon>
        <taxon>Fusarium</taxon>
        <taxon>Fusarium decemcellulare species complex</taxon>
    </lineage>
</organism>